<comment type="caution">
    <text evidence="1">The sequence shown here is derived from an EMBL/GenBank/DDBJ whole genome shotgun (WGS) entry which is preliminary data.</text>
</comment>
<gene>
    <name evidence="1" type="ORF">LCGC14_2992280</name>
</gene>
<dbReference type="AlphaFoldDB" id="A0A0F8X408"/>
<feature type="non-terminal residue" evidence="1">
    <location>
        <position position="1"/>
    </location>
</feature>
<protein>
    <submittedName>
        <fullName evidence="1">Uncharacterized protein</fullName>
    </submittedName>
</protein>
<organism evidence="1">
    <name type="scientific">marine sediment metagenome</name>
    <dbReference type="NCBI Taxonomy" id="412755"/>
    <lineage>
        <taxon>unclassified sequences</taxon>
        <taxon>metagenomes</taxon>
        <taxon>ecological metagenomes</taxon>
    </lineage>
</organism>
<accession>A0A0F8X408</accession>
<reference evidence="1" key="1">
    <citation type="journal article" date="2015" name="Nature">
        <title>Complex archaea that bridge the gap between prokaryotes and eukaryotes.</title>
        <authorList>
            <person name="Spang A."/>
            <person name="Saw J.H."/>
            <person name="Jorgensen S.L."/>
            <person name="Zaremba-Niedzwiedzka K."/>
            <person name="Martijn J."/>
            <person name="Lind A.E."/>
            <person name="van Eijk R."/>
            <person name="Schleper C."/>
            <person name="Guy L."/>
            <person name="Ettema T.J."/>
        </authorList>
    </citation>
    <scope>NUCLEOTIDE SEQUENCE</scope>
</reference>
<proteinExistence type="predicted"/>
<sequence length="336" mass="35333">FVGLLGQSVQNSPSSVSTLTGAEFRVKAVNTGVVTNVFGGRFKVYHDNTKVGDFTTAYSIYIDGMDAEDGNIGTGYGMRIGACAVDGGTFGTYNALWVADQTAAGTNRGIVIGSDTIGLTLGGGQDMLVYYDGVDGNIDTSLIAPSDLEITCGAQKTLELQNTVWKDINLGAGTLSGPPGLQPGIANYVDEVGADTGIATFGIAVGEGLSGNFEMQHDYKEGSDIIFHVHWQGIAAPTGTDNVQWQLTYTLMGENGETLDAVTVITTETAIDTQYGSYRSNFAAITGTNIDIENQLLFTIQRIAASANEYGGEALLATVGIHYEVNTLGSRQITTK</sequence>
<evidence type="ECO:0000313" key="1">
    <source>
        <dbReference type="EMBL" id="KKK63638.1"/>
    </source>
</evidence>
<name>A0A0F8X408_9ZZZZ</name>
<dbReference type="EMBL" id="LAZR01061411">
    <property type="protein sequence ID" value="KKK63638.1"/>
    <property type="molecule type" value="Genomic_DNA"/>
</dbReference>